<dbReference type="AlphaFoldDB" id="A0A4Q7LG49"/>
<dbReference type="GO" id="GO:0046917">
    <property type="term" value="F:triphosphoribosyl-dephospho-CoA synthase activity"/>
    <property type="evidence" value="ECO:0007669"/>
    <property type="project" value="InterPro"/>
</dbReference>
<dbReference type="EMBL" id="SGWV01000011">
    <property type="protein sequence ID" value="RZS52189.1"/>
    <property type="molecule type" value="Genomic_DNA"/>
</dbReference>
<comment type="caution">
    <text evidence="1">The sequence shown here is derived from an EMBL/GenBank/DDBJ whole genome shotgun (WGS) entry which is preliminary data.</text>
</comment>
<dbReference type="GO" id="GO:0005524">
    <property type="term" value="F:ATP binding"/>
    <property type="evidence" value="ECO:0007669"/>
    <property type="project" value="InterPro"/>
</dbReference>
<keyword evidence="2" id="KW-1185">Reference proteome</keyword>
<sequence length="293" mass="30598">MDAAVPDPTPGRAFLRACAWDVAVRKPGNVSRASDGHGMQAQTFLDSAAASVDGLCMPGARVGARIESATAASWARVGCNTNLGIVLLCAPIAAAAERVDAPSDWRGAVVEVIRHLDVADAEAAFRAIVQANPGGLGDAAEQDVRSAPSLSLRAAMTLAADRDRIARQYRDGLAELFDRGLPALAGAIGPLAPGDEAWAVPEDAVSTAAVQRLYLGWLASDLDSHIVRKHGEAVAHSVLNDGRVWLRRAEAGEPLDADPAWAAWDHTLKSRRINPGTSADLTVATLMLALLGA</sequence>
<proteinExistence type="predicted"/>
<dbReference type="Proteomes" id="UP000293433">
    <property type="component" value="Unassembled WGS sequence"/>
</dbReference>
<dbReference type="PANTHER" id="PTHR42280:SF1">
    <property type="entry name" value="CITG FAMILY PROTEIN"/>
    <property type="match status" value="1"/>
</dbReference>
<protein>
    <submittedName>
        <fullName evidence="1">Triphosphoribosyl-dephospho-CoA synthase</fullName>
    </submittedName>
</protein>
<dbReference type="PANTHER" id="PTHR42280">
    <property type="entry name" value="CITG FAMILY PROTEIN"/>
    <property type="match status" value="1"/>
</dbReference>
<evidence type="ECO:0000313" key="1">
    <source>
        <dbReference type="EMBL" id="RZS52189.1"/>
    </source>
</evidence>
<reference evidence="1 2" key="1">
    <citation type="submission" date="2019-02" db="EMBL/GenBank/DDBJ databases">
        <title>Genomic Encyclopedia of Type Strains, Phase IV (KMG-IV): sequencing the most valuable type-strain genomes for metagenomic binning, comparative biology and taxonomic classification.</title>
        <authorList>
            <person name="Goeker M."/>
        </authorList>
    </citation>
    <scope>NUCLEOTIDE SEQUENCE [LARGE SCALE GENOMIC DNA]</scope>
    <source>
        <strain evidence="1 2">DSM 10617</strain>
    </source>
</reference>
<dbReference type="Pfam" id="PF01874">
    <property type="entry name" value="CitG"/>
    <property type="match status" value="1"/>
</dbReference>
<gene>
    <name evidence="1" type="ORF">EV685_3379</name>
</gene>
<name>A0A4Q7LG49_9BURK</name>
<accession>A0A4Q7LG49</accession>
<dbReference type="InterPro" id="IPR002736">
    <property type="entry name" value="CitG"/>
</dbReference>
<dbReference type="Gene3D" id="1.10.4200.10">
    <property type="entry name" value="Triphosphoribosyl-dephospho-CoA protein"/>
    <property type="match status" value="1"/>
</dbReference>
<evidence type="ECO:0000313" key="2">
    <source>
        <dbReference type="Proteomes" id="UP000293433"/>
    </source>
</evidence>
<organism evidence="1 2">
    <name type="scientific">Sphaerotilus mobilis</name>
    <dbReference type="NCBI Taxonomy" id="47994"/>
    <lineage>
        <taxon>Bacteria</taxon>
        <taxon>Pseudomonadati</taxon>
        <taxon>Pseudomonadota</taxon>
        <taxon>Betaproteobacteria</taxon>
        <taxon>Burkholderiales</taxon>
        <taxon>Sphaerotilaceae</taxon>
        <taxon>Sphaerotilus</taxon>
    </lineage>
</organism>